<dbReference type="InterPro" id="IPR036770">
    <property type="entry name" value="Ankyrin_rpt-contain_sf"/>
</dbReference>
<dbReference type="EMBL" id="BBMN01000005">
    <property type="protein sequence ID" value="GAL04806.1"/>
    <property type="molecule type" value="Genomic_DNA"/>
</dbReference>
<dbReference type="InterPro" id="IPR002110">
    <property type="entry name" value="Ankyrin_rpt"/>
</dbReference>
<keyword evidence="1" id="KW-0040">ANK repeat</keyword>
<accession>A0A090QPF7</accession>
<reference evidence="2 3" key="1">
    <citation type="journal article" date="2014" name="Genome Announc.">
        <title>Draft Genome Sequences of Two Vibrionaceae Species, Vibrio ponticus C121 and Photobacterium aphoticum C119, Isolated as Coral Reef Microbiota.</title>
        <authorList>
            <person name="Al-saari N."/>
            <person name="Meirelles P.M."/>
            <person name="Mino S."/>
            <person name="Suda W."/>
            <person name="Oshima K."/>
            <person name="Hattori M."/>
            <person name="Ohkuma M."/>
            <person name="Thompson F.L."/>
            <person name="Gomez-Gil B."/>
            <person name="Sawabe T."/>
            <person name="Sawabe T."/>
        </authorList>
    </citation>
    <scope>NUCLEOTIDE SEQUENCE [LARGE SCALE GENOMIC DNA]</scope>
    <source>
        <strain evidence="2 3">JCM 19237</strain>
    </source>
</reference>
<dbReference type="Gene3D" id="1.25.40.20">
    <property type="entry name" value="Ankyrin repeat-containing domain"/>
    <property type="match status" value="1"/>
</dbReference>
<dbReference type="eggNOG" id="COG0666">
    <property type="taxonomic scope" value="Bacteria"/>
</dbReference>
<comment type="caution">
    <text evidence="2">The sequence shown here is derived from an EMBL/GenBank/DDBJ whole genome shotgun (WGS) entry which is preliminary data.</text>
</comment>
<dbReference type="AlphaFoldDB" id="A0A090QPF7"/>
<proteinExistence type="predicted"/>
<dbReference type="PROSITE" id="PS50088">
    <property type="entry name" value="ANK_REPEAT"/>
    <property type="match status" value="1"/>
</dbReference>
<dbReference type="SUPFAM" id="SSF48403">
    <property type="entry name" value="Ankyrin repeat"/>
    <property type="match status" value="1"/>
</dbReference>
<organism evidence="2 3">
    <name type="scientific">Photobacterium aphoticum</name>
    <dbReference type="NCBI Taxonomy" id="754436"/>
    <lineage>
        <taxon>Bacteria</taxon>
        <taxon>Pseudomonadati</taxon>
        <taxon>Pseudomonadota</taxon>
        <taxon>Gammaproteobacteria</taxon>
        <taxon>Vibrionales</taxon>
        <taxon>Vibrionaceae</taxon>
        <taxon>Photobacterium</taxon>
    </lineage>
</organism>
<dbReference type="STRING" id="754436.JCM19237_4172"/>
<dbReference type="SMART" id="SM00248">
    <property type="entry name" value="ANK"/>
    <property type="match status" value="3"/>
</dbReference>
<dbReference type="Proteomes" id="UP000029227">
    <property type="component" value="Unassembled WGS sequence"/>
</dbReference>
<dbReference type="PROSITE" id="PS50297">
    <property type="entry name" value="ANK_REP_REGION"/>
    <property type="match status" value="1"/>
</dbReference>
<evidence type="ECO:0000256" key="1">
    <source>
        <dbReference type="PROSITE-ProRule" id="PRU00023"/>
    </source>
</evidence>
<feature type="repeat" description="ANK" evidence="1">
    <location>
        <begin position="68"/>
        <end position="100"/>
    </location>
</feature>
<gene>
    <name evidence="2" type="ORF">JCM19237_4172</name>
</gene>
<name>A0A090QPF7_9GAMM</name>
<sequence length="109" mass="12249">MSRLEQLFEAIESGNKTLLKDIINQQPELVNTIFDEQDVTPFELALKNGFSSLAEELMGCEGFNFNHIGHNPLRLAIELGFLKIAETLLRKGANPNYRPQQMSSALLLC</sequence>
<protein>
    <submittedName>
        <fullName evidence="2">Ankyrin repeat protein putative</fullName>
    </submittedName>
</protein>
<evidence type="ECO:0000313" key="3">
    <source>
        <dbReference type="Proteomes" id="UP000029227"/>
    </source>
</evidence>
<evidence type="ECO:0000313" key="2">
    <source>
        <dbReference type="EMBL" id="GAL04806.1"/>
    </source>
</evidence>
<dbReference type="Pfam" id="PF12796">
    <property type="entry name" value="Ank_2"/>
    <property type="match status" value="1"/>
</dbReference>